<organism evidence="1">
    <name type="scientific">Schistosoma japonicum</name>
    <name type="common">Blood fluke</name>
    <dbReference type="NCBI Taxonomy" id="6182"/>
    <lineage>
        <taxon>Eukaryota</taxon>
        <taxon>Metazoa</taxon>
        <taxon>Spiralia</taxon>
        <taxon>Lophotrochozoa</taxon>
        <taxon>Platyhelminthes</taxon>
        <taxon>Trematoda</taxon>
        <taxon>Digenea</taxon>
        <taxon>Strigeidida</taxon>
        <taxon>Schistosomatoidea</taxon>
        <taxon>Schistosomatidae</taxon>
        <taxon>Schistosoma</taxon>
    </lineage>
</organism>
<reference evidence="1" key="2">
    <citation type="journal article" date="2006" name="PLoS Pathog.">
        <title>New perspectives on host-parasite interplay by comparative transcriptomic and proteomic analyses of Schistosoma japonicum.</title>
        <authorList>
            <person name="Liu F."/>
            <person name="Lu J."/>
            <person name="Hu W."/>
            <person name="Wang S.Y."/>
            <person name="Cui S.J."/>
            <person name="Chi M."/>
            <person name="Yan Q."/>
            <person name="Wang X.R."/>
            <person name="Song H.D."/>
            <person name="Xu X.N."/>
            <person name="Wang J.J."/>
            <person name="Zhang X.L."/>
            <person name="Zhang X."/>
            <person name="Wang Z.Q."/>
            <person name="Xue C.L."/>
            <person name="Brindley P.J."/>
            <person name="McManus D.P."/>
            <person name="Yang P.Y."/>
            <person name="Feng Z."/>
            <person name="Chen Z."/>
            <person name="Han Z.G."/>
        </authorList>
    </citation>
    <scope>NUCLEOTIDE SEQUENCE</scope>
</reference>
<accession>Q5BT03</accession>
<dbReference type="AlphaFoldDB" id="Q5BT03"/>
<protein>
    <submittedName>
        <fullName evidence="1">SJCHGC03023 protein</fullName>
    </submittedName>
</protein>
<evidence type="ECO:0000313" key="1">
    <source>
        <dbReference type="EMBL" id="AAX30332.1"/>
    </source>
</evidence>
<dbReference type="EMBL" id="AY915111">
    <property type="protein sequence ID" value="AAX30332.1"/>
    <property type="molecule type" value="mRNA"/>
</dbReference>
<sequence length="76" mass="8995">MLMSIQCWSDQPETMLQDCFDHTDWDMFWVASDNNIDVYTDTLTEFIRKCTRDVVLTVTIKTYPNQKPWIDGSIRA</sequence>
<reference evidence="1" key="1">
    <citation type="submission" date="2005-01" db="EMBL/GenBank/DDBJ databases">
        <authorList>
            <person name="Han Z."/>
        </authorList>
    </citation>
    <scope>NUCLEOTIDE SEQUENCE</scope>
</reference>
<name>Q5BT03_SCHJA</name>
<proteinExistence type="evidence at transcript level"/>